<dbReference type="PROSITE" id="PS50125">
    <property type="entry name" value="GUANYLATE_CYCLASE_2"/>
    <property type="match status" value="1"/>
</dbReference>
<dbReference type="SUPFAM" id="SSF49879">
    <property type="entry name" value="SMAD/FHA domain"/>
    <property type="match status" value="1"/>
</dbReference>
<gene>
    <name evidence="3" type="ORF">DI536_32300</name>
</gene>
<evidence type="ECO:0000313" key="3">
    <source>
        <dbReference type="EMBL" id="PZR05357.1"/>
    </source>
</evidence>
<protein>
    <recommendedName>
        <fullName evidence="5">Adenylate/guanylate cyclase domain-containing protein</fullName>
    </recommendedName>
</protein>
<dbReference type="GO" id="GO:0004016">
    <property type="term" value="F:adenylate cyclase activity"/>
    <property type="evidence" value="ECO:0007669"/>
    <property type="project" value="UniProtKB-ARBA"/>
</dbReference>
<feature type="domain" description="Guanylate cyclase" evidence="2">
    <location>
        <begin position="39"/>
        <end position="154"/>
    </location>
</feature>
<name>A0A2W5SUL6_9BACT</name>
<dbReference type="EMBL" id="QFQP01000045">
    <property type="protein sequence ID" value="PZR05357.1"/>
    <property type="molecule type" value="Genomic_DNA"/>
</dbReference>
<dbReference type="InterPro" id="IPR050697">
    <property type="entry name" value="Adenylyl/Guanylyl_Cyclase_3/4"/>
</dbReference>
<organism evidence="3 4">
    <name type="scientific">Archangium gephyra</name>
    <dbReference type="NCBI Taxonomy" id="48"/>
    <lineage>
        <taxon>Bacteria</taxon>
        <taxon>Pseudomonadati</taxon>
        <taxon>Myxococcota</taxon>
        <taxon>Myxococcia</taxon>
        <taxon>Myxococcales</taxon>
        <taxon>Cystobacterineae</taxon>
        <taxon>Archangiaceae</taxon>
        <taxon>Archangium</taxon>
    </lineage>
</organism>
<dbReference type="PANTHER" id="PTHR43081:SF19">
    <property type="entry name" value="PH-SENSITIVE ADENYLATE CYCLASE RV1264"/>
    <property type="match status" value="1"/>
</dbReference>
<dbReference type="AlphaFoldDB" id="A0A2W5SUL6"/>
<dbReference type="InterPro" id="IPR029787">
    <property type="entry name" value="Nucleotide_cyclase"/>
</dbReference>
<dbReference type="SUPFAM" id="SSF55073">
    <property type="entry name" value="Nucleotide cyclase"/>
    <property type="match status" value="1"/>
</dbReference>
<evidence type="ECO:0000313" key="4">
    <source>
        <dbReference type="Proteomes" id="UP000249061"/>
    </source>
</evidence>
<comment type="caution">
    <text evidence="3">The sequence shown here is derived from an EMBL/GenBank/DDBJ whole genome shotgun (WGS) entry which is preliminary data.</text>
</comment>
<accession>A0A2W5SUL6</accession>
<evidence type="ECO:0000259" key="1">
    <source>
        <dbReference type="PROSITE" id="PS50006"/>
    </source>
</evidence>
<dbReference type="CDD" id="cd07302">
    <property type="entry name" value="CHD"/>
    <property type="match status" value="1"/>
</dbReference>
<dbReference type="GO" id="GO:0035556">
    <property type="term" value="P:intracellular signal transduction"/>
    <property type="evidence" value="ECO:0007669"/>
    <property type="project" value="InterPro"/>
</dbReference>
<dbReference type="InterPro" id="IPR000253">
    <property type="entry name" value="FHA_dom"/>
</dbReference>
<evidence type="ECO:0008006" key="5">
    <source>
        <dbReference type="Google" id="ProtNLM"/>
    </source>
</evidence>
<proteinExistence type="predicted"/>
<reference evidence="3 4" key="1">
    <citation type="submission" date="2017-08" db="EMBL/GenBank/DDBJ databases">
        <title>Infants hospitalized years apart are colonized by the same room-sourced microbial strains.</title>
        <authorList>
            <person name="Brooks B."/>
            <person name="Olm M.R."/>
            <person name="Firek B.A."/>
            <person name="Baker R."/>
            <person name="Thomas B.C."/>
            <person name="Morowitz M.J."/>
            <person name="Banfield J.F."/>
        </authorList>
    </citation>
    <scope>NUCLEOTIDE SEQUENCE [LARGE SCALE GENOMIC DNA]</scope>
    <source>
        <strain evidence="3">S2_003_000_R2_14</strain>
    </source>
</reference>
<feature type="domain" description="FHA" evidence="1">
    <location>
        <begin position="229"/>
        <end position="289"/>
    </location>
</feature>
<dbReference type="InterPro" id="IPR008984">
    <property type="entry name" value="SMAD_FHA_dom_sf"/>
</dbReference>
<dbReference type="SMART" id="SM00044">
    <property type="entry name" value="CYCc"/>
    <property type="match status" value="1"/>
</dbReference>
<dbReference type="Proteomes" id="UP000249061">
    <property type="component" value="Unassembled WGS sequence"/>
</dbReference>
<dbReference type="Pfam" id="PF00498">
    <property type="entry name" value="FHA"/>
    <property type="match status" value="1"/>
</dbReference>
<evidence type="ECO:0000259" key="2">
    <source>
        <dbReference type="PROSITE" id="PS50125"/>
    </source>
</evidence>
<sequence>MSDVKDLEAAAESLSMTELIRLQDVLSRAIVRRFEKRLALVFSDVVGSTPYFARFGDEAGRKLQQRHFDLLNAAIAPEHGRVVDTAGDGAFMVFESVASATRAMVALQRSVVRDNDNRAQDHRLYVRIGIHVGPVLTDGQQVSGDAVNFCSRVAGSASAGEIRLSLAAHADQVDVEFRLRSRRQRPVELKGVDRPQELFSLDWLDATRFPTLVRFEDGTEVRIPTLDVVRFGRLREQDGVTANDVVISLADPNLQGRISRWHFELHRRADGFMLRSVSSSTTELDGKPVVRGEDALLRPGSKVRLGGAITLEFLSEDFSGEMTLLPSR</sequence>
<dbReference type="Gene3D" id="2.60.200.20">
    <property type="match status" value="1"/>
</dbReference>
<dbReference type="Gene3D" id="3.30.70.1230">
    <property type="entry name" value="Nucleotide cyclase"/>
    <property type="match status" value="1"/>
</dbReference>
<dbReference type="InterPro" id="IPR001054">
    <property type="entry name" value="A/G_cyclase"/>
</dbReference>
<dbReference type="GO" id="GO:0006171">
    <property type="term" value="P:cAMP biosynthetic process"/>
    <property type="evidence" value="ECO:0007669"/>
    <property type="project" value="TreeGrafter"/>
</dbReference>
<dbReference type="PANTHER" id="PTHR43081">
    <property type="entry name" value="ADENYLATE CYCLASE, TERMINAL-DIFFERENTIATION SPECIFIC-RELATED"/>
    <property type="match status" value="1"/>
</dbReference>
<dbReference type="CDD" id="cd00060">
    <property type="entry name" value="FHA"/>
    <property type="match status" value="1"/>
</dbReference>
<dbReference type="PROSITE" id="PS50006">
    <property type="entry name" value="FHA_DOMAIN"/>
    <property type="match status" value="1"/>
</dbReference>
<dbReference type="Pfam" id="PF00211">
    <property type="entry name" value="Guanylate_cyc"/>
    <property type="match status" value="1"/>
</dbReference>